<dbReference type="GO" id="GO:0015031">
    <property type="term" value="P:protein transport"/>
    <property type="evidence" value="ECO:0007669"/>
    <property type="project" value="TreeGrafter"/>
</dbReference>
<dbReference type="Pfam" id="PF02752">
    <property type="entry name" value="Arrestin_C"/>
    <property type="match status" value="1"/>
</dbReference>
<gene>
    <name evidence="6" type="primary">LOC113214074</name>
</gene>
<keyword evidence="5" id="KW-1185">Reference proteome</keyword>
<dbReference type="InterPro" id="IPR011022">
    <property type="entry name" value="Arrestin_C-like"/>
</dbReference>
<feature type="domain" description="Arrestin C-terminal-like" evidence="4">
    <location>
        <begin position="177"/>
        <end position="309"/>
    </location>
</feature>
<evidence type="ECO:0000313" key="5">
    <source>
        <dbReference type="Proteomes" id="UP000504606"/>
    </source>
</evidence>
<protein>
    <submittedName>
        <fullName evidence="6">Arrestin domain-containing protein 17-like</fullName>
    </submittedName>
</protein>
<evidence type="ECO:0000313" key="6">
    <source>
        <dbReference type="RefSeq" id="XP_026289123.2"/>
    </source>
</evidence>
<dbReference type="InterPro" id="IPR014756">
    <property type="entry name" value="Ig_E-set"/>
</dbReference>
<name>A0A6J1T773_FRAOC</name>
<dbReference type="RefSeq" id="XP_026289123.2">
    <property type="nucleotide sequence ID" value="XM_026433338.2"/>
</dbReference>
<dbReference type="GO" id="GO:0005737">
    <property type="term" value="C:cytoplasm"/>
    <property type="evidence" value="ECO:0007669"/>
    <property type="project" value="TreeGrafter"/>
</dbReference>
<feature type="region of interest" description="Disordered" evidence="3">
    <location>
        <begin position="314"/>
        <end position="369"/>
    </location>
</feature>
<dbReference type="Proteomes" id="UP000504606">
    <property type="component" value="Unplaced"/>
</dbReference>
<dbReference type="InterPro" id="IPR014752">
    <property type="entry name" value="Arrestin-like_C"/>
</dbReference>
<keyword evidence="2" id="KW-0716">Sensory transduction</keyword>
<dbReference type="InterPro" id="IPR050357">
    <property type="entry name" value="Arrestin_domain-protein"/>
</dbReference>
<accession>A0A6J1T773</accession>
<evidence type="ECO:0000256" key="2">
    <source>
        <dbReference type="ARBA" id="ARBA00022606"/>
    </source>
</evidence>
<dbReference type="SMART" id="SM01017">
    <property type="entry name" value="Arrestin_C"/>
    <property type="match status" value="1"/>
</dbReference>
<evidence type="ECO:0000256" key="1">
    <source>
        <dbReference type="ARBA" id="ARBA00005298"/>
    </source>
</evidence>
<dbReference type="PANTHER" id="PTHR11188">
    <property type="entry name" value="ARRESTIN DOMAIN CONTAINING PROTEIN"/>
    <property type="match status" value="1"/>
</dbReference>
<evidence type="ECO:0000256" key="3">
    <source>
        <dbReference type="SAM" id="MobiDB-lite"/>
    </source>
</evidence>
<feature type="compositionally biased region" description="Basic and acidic residues" evidence="3">
    <location>
        <begin position="314"/>
        <end position="330"/>
    </location>
</feature>
<reference evidence="6" key="1">
    <citation type="submission" date="2025-08" db="UniProtKB">
        <authorList>
            <consortium name="RefSeq"/>
        </authorList>
    </citation>
    <scope>IDENTIFICATION</scope>
    <source>
        <tissue evidence="6">Whole organism</tissue>
    </source>
</reference>
<sequence length="369" mass="41056">MPTTIEISFDGPRTTYSPGEMVSGWVRVHVDKPKRIRAVSIKFSGDASVWWTEKRGTCRTGENSHRVKDRIYSAYEKYFRHTLYFVGGEASTVTLDAGDHTYPFQCLLPQTLPNSFEGRHGYVRYTAKATISRWRSVEARVAFTVNSVVDLSMFPQAKEPVECVQSKEFTLLWGEPSGGPLTMSVRIPKGGYFPGQTIPFLIKVDNASSIDVVNVRGALIQVVTWHATRDNNTLETAERVVDLVFDSPVPANHSKAFCQELTVPPVLPSHLDNCNIIDLEYFLAVTARVSGAHFNLEIKAPILIGTAPEAEKSLEEKTFAEKSLSEKSLPEKSLPWPGDFAHPRGPPSLPSPDLLPPSYEESVLGQHQR</sequence>
<dbReference type="Pfam" id="PF00339">
    <property type="entry name" value="Arrestin_N"/>
    <property type="match status" value="1"/>
</dbReference>
<dbReference type="InterPro" id="IPR011021">
    <property type="entry name" value="Arrestin-like_N"/>
</dbReference>
<organism evidence="5 6">
    <name type="scientific">Frankliniella occidentalis</name>
    <name type="common">Western flower thrips</name>
    <name type="synonym">Euthrips occidentalis</name>
    <dbReference type="NCBI Taxonomy" id="133901"/>
    <lineage>
        <taxon>Eukaryota</taxon>
        <taxon>Metazoa</taxon>
        <taxon>Ecdysozoa</taxon>
        <taxon>Arthropoda</taxon>
        <taxon>Hexapoda</taxon>
        <taxon>Insecta</taxon>
        <taxon>Pterygota</taxon>
        <taxon>Neoptera</taxon>
        <taxon>Paraneoptera</taxon>
        <taxon>Thysanoptera</taxon>
        <taxon>Terebrantia</taxon>
        <taxon>Thripoidea</taxon>
        <taxon>Thripidae</taxon>
        <taxon>Frankliniella</taxon>
    </lineage>
</organism>
<dbReference type="AlphaFoldDB" id="A0A6J1T773"/>
<dbReference type="OrthoDB" id="2333384at2759"/>
<dbReference type="PANTHER" id="PTHR11188:SF176">
    <property type="entry name" value="ARRESTIN DOMAIN-CONTAINING PROTEIN 1"/>
    <property type="match status" value="1"/>
</dbReference>
<dbReference type="KEGG" id="foc:113214074"/>
<dbReference type="GeneID" id="113214074"/>
<feature type="compositionally biased region" description="Pro residues" evidence="3">
    <location>
        <begin position="344"/>
        <end position="355"/>
    </location>
</feature>
<dbReference type="Gene3D" id="2.60.40.640">
    <property type="match status" value="2"/>
</dbReference>
<comment type="similarity">
    <text evidence="1">Belongs to the arrestin family.</text>
</comment>
<proteinExistence type="inferred from homology"/>
<evidence type="ECO:0000259" key="4">
    <source>
        <dbReference type="SMART" id="SM01017"/>
    </source>
</evidence>
<dbReference type="SUPFAM" id="SSF81296">
    <property type="entry name" value="E set domains"/>
    <property type="match status" value="2"/>
</dbReference>